<dbReference type="PRINTS" id="PR01415">
    <property type="entry name" value="ANKYRIN"/>
</dbReference>
<keyword evidence="2 3" id="KW-0040">ANK repeat</keyword>
<evidence type="ECO:0000256" key="1">
    <source>
        <dbReference type="ARBA" id="ARBA00022737"/>
    </source>
</evidence>
<evidence type="ECO:0000256" key="3">
    <source>
        <dbReference type="PROSITE-ProRule" id="PRU00023"/>
    </source>
</evidence>
<gene>
    <name evidence="5" type="primary">LOC107074163</name>
</gene>
<feature type="repeat" description="ANK" evidence="3">
    <location>
        <begin position="218"/>
        <end position="250"/>
    </location>
</feature>
<dbReference type="Gene3D" id="1.25.40.20">
    <property type="entry name" value="Ankyrin repeat-containing domain"/>
    <property type="match status" value="2"/>
</dbReference>
<dbReference type="SUPFAM" id="SSF48403">
    <property type="entry name" value="Ankyrin repeat"/>
    <property type="match status" value="1"/>
</dbReference>
<evidence type="ECO:0000313" key="4">
    <source>
        <dbReference type="Proteomes" id="UP000694924"/>
    </source>
</evidence>
<feature type="repeat" description="ANK" evidence="3">
    <location>
        <begin position="185"/>
        <end position="217"/>
    </location>
</feature>
<dbReference type="PROSITE" id="PS50088">
    <property type="entry name" value="ANK_REPEAT"/>
    <property type="match status" value="2"/>
</dbReference>
<organism evidence="4 5">
    <name type="scientific">Polistes dominula</name>
    <name type="common">European paper wasp</name>
    <name type="synonym">Vespa dominula</name>
    <dbReference type="NCBI Taxonomy" id="743375"/>
    <lineage>
        <taxon>Eukaryota</taxon>
        <taxon>Metazoa</taxon>
        <taxon>Ecdysozoa</taxon>
        <taxon>Arthropoda</taxon>
        <taxon>Hexapoda</taxon>
        <taxon>Insecta</taxon>
        <taxon>Pterygota</taxon>
        <taxon>Neoptera</taxon>
        <taxon>Endopterygota</taxon>
        <taxon>Hymenoptera</taxon>
        <taxon>Apocrita</taxon>
        <taxon>Aculeata</taxon>
        <taxon>Vespoidea</taxon>
        <taxon>Vespidae</taxon>
        <taxon>Polistinae</taxon>
        <taxon>Polistini</taxon>
        <taxon>Polistes</taxon>
    </lineage>
</organism>
<dbReference type="GeneID" id="107074163"/>
<dbReference type="SMART" id="SM00248">
    <property type="entry name" value="ANK"/>
    <property type="match status" value="2"/>
</dbReference>
<keyword evidence="4" id="KW-1185">Reference proteome</keyword>
<reference evidence="5" key="1">
    <citation type="submission" date="2025-08" db="UniProtKB">
        <authorList>
            <consortium name="RefSeq"/>
        </authorList>
    </citation>
    <scope>IDENTIFICATION</scope>
    <source>
        <tissue evidence="5">Whole body</tissue>
    </source>
</reference>
<dbReference type="Proteomes" id="UP000694924">
    <property type="component" value="Unplaced"/>
</dbReference>
<dbReference type="RefSeq" id="XP_015190823.1">
    <property type="nucleotide sequence ID" value="XM_015335337.1"/>
</dbReference>
<dbReference type="InterPro" id="IPR002110">
    <property type="entry name" value="Ankyrin_rpt"/>
</dbReference>
<name>A0ABM1JED5_POLDO</name>
<dbReference type="InterPro" id="IPR036770">
    <property type="entry name" value="Ankyrin_rpt-contain_sf"/>
</dbReference>
<evidence type="ECO:0000313" key="5">
    <source>
        <dbReference type="RefSeq" id="XP_015190823.1"/>
    </source>
</evidence>
<accession>A0ABM1JED5</accession>
<dbReference type="PANTHER" id="PTHR24171">
    <property type="entry name" value="ANKYRIN REPEAT DOMAIN-CONTAINING PROTEIN 39-RELATED"/>
    <property type="match status" value="1"/>
</dbReference>
<proteinExistence type="predicted"/>
<dbReference type="Pfam" id="PF12796">
    <property type="entry name" value="Ank_2"/>
    <property type="match status" value="1"/>
</dbReference>
<dbReference type="PROSITE" id="PS50297">
    <property type="entry name" value="ANK_REP_REGION"/>
    <property type="match status" value="2"/>
</dbReference>
<sequence length="342" mass="38067">MTSVDSGVETGNDSNDSLIVQHEVLGSQITCNTSTAVTSIISNQNQGQEYEQNITRLSNPSWPMDLNLPITPFYSAIPNCNYNCINISPNSGASTSGELVVYPSQGFCAPPSSKFFSATRDVKSIKIIPRKMRSLHYFRTDPFGWKDFREKFMERKMRLAAYTNNVELMKRVLMAGVSPDNRDEQGRTPLHLASCRGFEQIVSLLLEHGADPNKRDIVGNTPLHLAAVASNISVVTLLLKAGTNVHSLDKYGCSPLRIAQKKLRMMQDYSKPLREDMVKIKEEVHNIINMLMAYVQKQKDMADQVEALSGFCSRLSLSNTSDQVQDGVKDLLANIDSLNITN</sequence>
<protein>
    <submittedName>
        <fullName evidence="5">Ankyrin repeat domain-containing protein 54-like</fullName>
    </submittedName>
</protein>
<evidence type="ECO:0000256" key="2">
    <source>
        <dbReference type="ARBA" id="ARBA00023043"/>
    </source>
</evidence>
<keyword evidence="1" id="KW-0677">Repeat</keyword>